<dbReference type="PANTHER" id="PTHR43249:SF1">
    <property type="entry name" value="D-GLUCOSIDE 3-DEHYDROGENASE"/>
    <property type="match status" value="1"/>
</dbReference>
<dbReference type="Pfam" id="PF01408">
    <property type="entry name" value="GFO_IDH_MocA"/>
    <property type="match status" value="1"/>
</dbReference>
<dbReference type="AlphaFoldDB" id="A0A6M0IL88"/>
<dbReference type="Pfam" id="PF22725">
    <property type="entry name" value="GFO_IDH_MocA_C3"/>
    <property type="match status" value="1"/>
</dbReference>
<evidence type="ECO:0000313" key="3">
    <source>
        <dbReference type="EMBL" id="NEU69076.1"/>
    </source>
</evidence>
<dbReference type="PANTHER" id="PTHR43249">
    <property type="entry name" value="UDP-N-ACETYL-2-AMINO-2-DEOXY-D-GLUCURONATE OXIDASE"/>
    <property type="match status" value="1"/>
</dbReference>
<dbReference type="InterPro" id="IPR036291">
    <property type="entry name" value="NAD(P)-bd_dom_sf"/>
</dbReference>
<sequence>MNIAIIGPGKVAHLHAQAVLQTTDTKLVAVYGRTHQKAQDFATHYGIKAYSDVAEMVDREHVDLCLVCTTHPAHREPTVAALMAGSHVLVEKPLASSLADCDAMIAAARQANRYLGTISQRRFYEPSQRIRRAIDEGKIGKPVLGTVQMLGWRSEAYYQSDAWRGTWADEGGGVLVNQAPHQLDLLLWYMGEAEEVYGVWRNLNHPYIEVDDTALAIVKFKNGGLGNIIVSNSQKPGIFGKVHVHGENGASVGVQTDGGALFIAGMSSITDPPVNDLWTVPGEETKLADFVAEDTAFFNTIDATVYYFGLQIAEFRDAIREERPPSVTGDEGRNVVALFQAIYESTRTGLPVKM</sequence>
<feature type="domain" description="GFO/IDH/MocA-like oxidoreductase" evidence="2">
    <location>
        <begin position="128"/>
        <end position="250"/>
    </location>
</feature>
<dbReference type="Gene3D" id="3.30.360.10">
    <property type="entry name" value="Dihydrodipicolinate Reductase, domain 2"/>
    <property type="match status" value="1"/>
</dbReference>
<gene>
    <name evidence="3" type="ORF">GK091_19480</name>
</gene>
<dbReference type="GO" id="GO:0000166">
    <property type="term" value="F:nucleotide binding"/>
    <property type="evidence" value="ECO:0007669"/>
    <property type="project" value="InterPro"/>
</dbReference>
<dbReference type="SUPFAM" id="SSF55347">
    <property type="entry name" value="Glyceraldehyde-3-phosphate dehydrogenase-like, C-terminal domain"/>
    <property type="match status" value="1"/>
</dbReference>
<dbReference type="Gene3D" id="3.40.50.720">
    <property type="entry name" value="NAD(P)-binding Rossmann-like Domain"/>
    <property type="match status" value="1"/>
</dbReference>
<dbReference type="InterPro" id="IPR052515">
    <property type="entry name" value="Gfo/Idh/MocA_Oxidoreductase"/>
</dbReference>
<dbReference type="InterPro" id="IPR000683">
    <property type="entry name" value="Gfo/Idh/MocA-like_OxRdtase_N"/>
</dbReference>
<dbReference type="InterPro" id="IPR055170">
    <property type="entry name" value="GFO_IDH_MocA-like_dom"/>
</dbReference>
<evidence type="ECO:0000259" key="2">
    <source>
        <dbReference type="Pfam" id="PF22725"/>
    </source>
</evidence>
<name>A0A6M0IL88_9BACT</name>
<evidence type="ECO:0000313" key="4">
    <source>
        <dbReference type="Proteomes" id="UP000477386"/>
    </source>
</evidence>
<accession>A0A6M0IL88</accession>
<dbReference type="SUPFAM" id="SSF51735">
    <property type="entry name" value="NAD(P)-binding Rossmann-fold domains"/>
    <property type="match status" value="1"/>
</dbReference>
<dbReference type="RefSeq" id="WP_164041556.1">
    <property type="nucleotide sequence ID" value="NZ_JAAGNZ010000002.1"/>
</dbReference>
<protein>
    <submittedName>
        <fullName evidence="3">Gfo/Idh/MocA family oxidoreductase</fullName>
    </submittedName>
</protein>
<comment type="caution">
    <text evidence="3">The sequence shown here is derived from an EMBL/GenBank/DDBJ whole genome shotgun (WGS) entry which is preliminary data.</text>
</comment>
<reference evidence="3 4" key="1">
    <citation type="submission" date="2020-02" db="EMBL/GenBank/DDBJ databases">
        <title>Draft genome sequence of two Spirosoma agri KCTC 52727 and Spirosoma terrae KCTC 52035.</title>
        <authorList>
            <person name="Rojas J."/>
            <person name="Ambika Manirajan B."/>
            <person name="Ratering S."/>
            <person name="Suarez C."/>
            <person name="Schnell S."/>
        </authorList>
    </citation>
    <scope>NUCLEOTIDE SEQUENCE [LARGE SCALE GENOMIC DNA]</scope>
    <source>
        <strain evidence="3 4">KCTC 52727</strain>
    </source>
</reference>
<organism evidence="3 4">
    <name type="scientific">Spirosoma agri</name>
    <dbReference type="NCBI Taxonomy" id="1987381"/>
    <lineage>
        <taxon>Bacteria</taxon>
        <taxon>Pseudomonadati</taxon>
        <taxon>Bacteroidota</taxon>
        <taxon>Cytophagia</taxon>
        <taxon>Cytophagales</taxon>
        <taxon>Cytophagaceae</taxon>
        <taxon>Spirosoma</taxon>
    </lineage>
</organism>
<evidence type="ECO:0000259" key="1">
    <source>
        <dbReference type="Pfam" id="PF01408"/>
    </source>
</evidence>
<dbReference type="EMBL" id="JAAGNZ010000002">
    <property type="protein sequence ID" value="NEU69076.1"/>
    <property type="molecule type" value="Genomic_DNA"/>
</dbReference>
<dbReference type="Proteomes" id="UP000477386">
    <property type="component" value="Unassembled WGS sequence"/>
</dbReference>
<proteinExistence type="predicted"/>
<feature type="domain" description="Gfo/Idh/MocA-like oxidoreductase N-terminal" evidence="1">
    <location>
        <begin position="1"/>
        <end position="114"/>
    </location>
</feature>
<keyword evidence="4" id="KW-1185">Reference proteome</keyword>